<keyword evidence="1" id="KW-0862">Zinc</keyword>
<organism evidence="4 5">
    <name type="scientific">Giardia duodenalis assemblage B</name>
    <dbReference type="NCBI Taxonomy" id="1394984"/>
    <lineage>
        <taxon>Eukaryota</taxon>
        <taxon>Metamonada</taxon>
        <taxon>Diplomonadida</taxon>
        <taxon>Hexamitidae</taxon>
        <taxon>Giardiinae</taxon>
        <taxon>Giardia</taxon>
    </lineage>
</organism>
<keyword evidence="1" id="KW-0479">Metal-binding</keyword>
<feature type="domain" description="CCHC-type" evidence="3">
    <location>
        <begin position="69"/>
        <end position="84"/>
    </location>
</feature>
<reference evidence="4 5" key="1">
    <citation type="journal article" date="2015" name="Mol. Biochem. Parasitol.">
        <title>Identification of polymorphic genes for use in assemblage B genotyping assays through comparative genomics of multiple assemblage B Giardia duodenalis isolates.</title>
        <authorList>
            <person name="Wielinga C."/>
            <person name="Thompson R.C."/>
            <person name="Monis P."/>
            <person name="Ryan U."/>
        </authorList>
    </citation>
    <scope>NUCLEOTIDE SEQUENCE [LARGE SCALE GENOMIC DNA]</scope>
    <source>
        <strain evidence="4 5">BAH15c1</strain>
    </source>
</reference>
<evidence type="ECO:0000256" key="1">
    <source>
        <dbReference type="PROSITE-ProRule" id="PRU00047"/>
    </source>
</evidence>
<proteinExistence type="predicted"/>
<dbReference type="SMART" id="SM00343">
    <property type="entry name" value="ZnF_C2HC"/>
    <property type="match status" value="5"/>
</dbReference>
<gene>
    <name evidence="4" type="ORF">QR46_0207</name>
</gene>
<dbReference type="EMBL" id="JXTI01000003">
    <property type="protein sequence ID" value="KWX15751.1"/>
    <property type="molecule type" value="Genomic_DNA"/>
</dbReference>
<evidence type="ECO:0000313" key="5">
    <source>
        <dbReference type="Proteomes" id="UP000070089"/>
    </source>
</evidence>
<dbReference type="PROSITE" id="PS50158">
    <property type="entry name" value="ZF_CCHC"/>
    <property type="match status" value="1"/>
</dbReference>
<dbReference type="Gene3D" id="4.10.60.10">
    <property type="entry name" value="Zinc finger, CCHC-type"/>
    <property type="match status" value="1"/>
</dbReference>
<dbReference type="Pfam" id="PF00098">
    <property type="entry name" value="zf-CCHC"/>
    <property type="match status" value="1"/>
</dbReference>
<feature type="compositionally biased region" description="Basic and acidic residues" evidence="2">
    <location>
        <begin position="313"/>
        <end position="325"/>
    </location>
</feature>
<protein>
    <submittedName>
        <fullName evidence="4">Putative zinc finger motive protein</fullName>
    </submittedName>
</protein>
<dbReference type="OrthoDB" id="3863715at2759"/>
<sequence>MTTTPKPDVTLETNAHSAHDSLSPLRFSESFLSMSQSNLSIASLSQQQPFPVADHPVRRYFDYDETVWCRECGQIGHLAHMCRSRKRIIGVCFCCGDDRHQVDTCNKNVCMLCGTATCSCKKKNRLPGGLIDLIDVDSFINTYASECYRCGGPHSGLVCPEYMPHCRGTERCKFCFQRHMSRDCPDLKKEPKEKRNKLLAKMRCFICGSRDHYQFECKERNFPLRMGYRFRENEYSRLLHAYNAKHVGRNIPVATKRDETLVRGAYSVIKNLRARKDDSKRLEVVFNQSNNSKKKDEEQKKHIGKSGAQMEFRITRDRFARHEQK</sequence>
<keyword evidence="1" id="KW-0863">Zinc-finger</keyword>
<comment type="caution">
    <text evidence="4">The sequence shown here is derived from an EMBL/GenBank/DDBJ whole genome shotgun (WGS) entry which is preliminary data.</text>
</comment>
<accession>A0A132P098</accession>
<dbReference type="GO" id="GO:0003676">
    <property type="term" value="F:nucleic acid binding"/>
    <property type="evidence" value="ECO:0007669"/>
    <property type="project" value="InterPro"/>
</dbReference>
<dbReference type="Proteomes" id="UP000070089">
    <property type="component" value="Unassembled WGS sequence"/>
</dbReference>
<evidence type="ECO:0000256" key="2">
    <source>
        <dbReference type="SAM" id="MobiDB-lite"/>
    </source>
</evidence>
<dbReference type="GO" id="GO:0008270">
    <property type="term" value="F:zinc ion binding"/>
    <property type="evidence" value="ECO:0007669"/>
    <property type="project" value="UniProtKB-KW"/>
</dbReference>
<dbReference type="AlphaFoldDB" id="A0A132P098"/>
<feature type="region of interest" description="Disordered" evidence="2">
    <location>
        <begin position="287"/>
        <end position="325"/>
    </location>
</feature>
<dbReference type="InterPro" id="IPR036875">
    <property type="entry name" value="Znf_CCHC_sf"/>
</dbReference>
<dbReference type="SUPFAM" id="SSF57756">
    <property type="entry name" value="Retrovirus zinc finger-like domains"/>
    <property type="match status" value="1"/>
</dbReference>
<evidence type="ECO:0000259" key="3">
    <source>
        <dbReference type="PROSITE" id="PS50158"/>
    </source>
</evidence>
<dbReference type="VEuPathDB" id="GiardiaDB:QR46_0207"/>
<evidence type="ECO:0000313" key="4">
    <source>
        <dbReference type="EMBL" id="KWX15751.1"/>
    </source>
</evidence>
<dbReference type="InterPro" id="IPR001878">
    <property type="entry name" value="Znf_CCHC"/>
</dbReference>
<name>A0A132P098_GIAIN</name>